<dbReference type="RefSeq" id="WP_342692701.1">
    <property type="nucleotide sequence ID" value="NZ_JBCGDP010000016.1"/>
</dbReference>
<name>A0ABU9NVJ1_9FLAO</name>
<dbReference type="InterPro" id="IPR000073">
    <property type="entry name" value="AB_hydrolase_1"/>
</dbReference>
<evidence type="ECO:0000256" key="2">
    <source>
        <dbReference type="SAM" id="MobiDB-lite"/>
    </source>
</evidence>
<dbReference type="Pfam" id="PF12697">
    <property type="entry name" value="Abhydrolase_6"/>
    <property type="match status" value="1"/>
</dbReference>
<evidence type="ECO:0000313" key="4">
    <source>
        <dbReference type="EMBL" id="MEM0577832.1"/>
    </source>
</evidence>
<sequence length="323" mass="36292">MEKIRNESEQGESMSKNKDTVSRTTTLGEEMTHMEFEHVTFDLPHGTFHALQGGDPNGQPTIFLHGFPDHPPTARLFLAELSRRGRYVVAPWLRGYSPSPIAGPFDFVSLTSDVLALIDRWSPGRPVELIGHDWGALITYDVCVTAPEKIVRAVALAIPHPLTFMSRLTHLPQLRRSWYMGLFQFPGSGWVATARDLSLIDNLWRQWSPGFSLDPALKAELHEHLRASMPAPLKYYRAMLRPGMLGATRRMSKPIKVPLLQLYGTNDGCILPAQVDDRHRFAAQHTMEVVPDTGHFLHIEAPEAIAERIAAWSLTTLRNGTHL</sequence>
<evidence type="ECO:0000313" key="5">
    <source>
        <dbReference type="Proteomes" id="UP001468798"/>
    </source>
</evidence>
<comment type="caution">
    <text evidence="4">The sequence shown here is derived from an EMBL/GenBank/DDBJ whole genome shotgun (WGS) entry which is preliminary data.</text>
</comment>
<keyword evidence="5" id="KW-1185">Reference proteome</keyword>
<feature type="region of interest" description="Disordered" evidence="2">
    <location>
        <begin position="1"/>
        <end position="22"/>
    </location>
</feature>
<keyword evidence="1 4" id="KW-0378">Hydrolase</keyword>
<gene>
    <name evidence="4" type="ORF">WFZ86_15100</name>
</gene>
<dbReference type="GO" id="GO:0016787">
    <property type="term" value="F:hydrolase activity"/>
    <property type="evidence" value="ECO:0007669"/>
    <property type="project" value="UniProtKB-KW"/>
</dbReference>
<organism evidence="4 5">
    <name type="scientific">Flavobacterium polysaccharolyticum</name>
    <dbReference type="NCBI Taxonomy" id="3133148"/>
    <lineage>
        <taxon>Bacteria</taxon>
        <taxon>Pseudomonadati</taxon>
        <taxon>Bacteroidota</taxon>
        <taxon>Flavobacteriia</taxon>
        <taxon>Flavobacteriales</taxon>
        <taxon>Flavobacteriaceae</taxon>
        <taxon>Flavobacterium</taxon>
    </lineage>
</organism>
<evidence type="ECO:0000259" key="3">
    <source>
        <dbReference type="Pfam" id="PF12697"/>
    </source>
</evidence>
<feature type="domain" description="AB hydrolase-1" evidence="3">
    <location>
        <begin position="62"/>
        <end position="307"/>
    </location>
</feature>
<proteinExistence type="predicted"/>
<evidence type="ECO:0000256" key="1">
    <source>
        <dbReference type="ARBA" id="ARBA00022801"/>
    </source>
</evidence>
<protein>
    <submittedName>
        <fullName evidence="4">Alpha/beta hydrolase</fullName>
    </submittedName>
</protein>
<accession>A0ABU9NVJ1</accession>
<dbReference type="InterPro" id="IPR000639">
    <property type="entry name" value="Epox_hydrolase-like"/>
</dbReference>
<dbReference type="Proteomes" id="UP001468798">
    <property type="component" value="Unassembled WGS sequence"/>
</dbReference>
<dbReference type="PANTHER" id="PTHR43329">
    <property type="entry name" value="EPOXIDE HYDROLASE"/>
    <property type="match status" value="1"/>
</dbReference>
<dbReference type="InterPro" id="IPR029058">
    <property type="entry name" value="AB_hydrolase_fold"/>
</dbReference>
<dbReference type="EMBL" id="JBCGDP010000016">
    <property type="protein sequence ID" value="MEM0577832.1"/>
    <property type="molecule type" value="Genomic_DNA"/>
</dbReference>
<reference evidence="4 5" key="1">
    <citation type="submission" date="2024-03" db="EMBL/GenBank/DDBJ databases">
        <title>Two novel species of the genus Flavobacterium exhibiting potentially degradation of complex polysaccharides.</title>
        <authorList>
            <person name="Lian X."/>
        </authorList>
    </citation>
    <scope>NUCLEOTIDE SEQUENCE [LARGE SCALE GENOMIC DNA]</scope>
    <source>
        <strain evidence="4 5">N6</strain>
    </source>
</reference>
<dbReference type="PRINTS" id="PR00412">
    <property type="entry name" value="EPOXHYDRLASE"/>
</dbReference>
<dbReference type="SUPFAM" id="SSF53474">
    <property type="entry name" value="alpha/beta-Hydrolases"/>
    <property type="match status" value="1"/>
</dbReference>
<dbReference type="Gene3D" id="3.40.50.1820">
    <property type="entry name" value="alpha/beta hydrolase"/>
    <property type="match status" value="1"/>
</dbReference>